<feature type="domain" description="Homeobox" evidence="7">
    <location>
        <begin position="137"/>
        <end position="173"/>
    </location>
</feature>
<dbReference type="GO" id="GO:0005634">
    <property type="term" value="C:nucleus"/>
    <property type="evidence" value="ECO:0007669"/>
    <property type="project" value="UniProtKB-SubCell"/>
</dbReference>
<dbReference type="InterPro" id="IPR024333">
    <property type="entry name" value="Mating-type_A-alpha/beta_1_N"/>
</dbReference>
<dbReference type="PROSITE" id="PS50071">
    <property type="entry name" value="HOMEOBOX_2"/>
    <property type="match status" value="1"/>
</dbReference>
<comment type="subcellular location">
    <subcellularLocation>
        <location evidence="5">Nucleus</location>
    </subcellularLocation>
</comment>
<keyword evidence="2 5" id="KW-0238">DNA-binding</keyword>
<keyword evidence="3 5" id="KW-0371">Homeobox</keyword>
<dbReference type="InterPro" id="IPR009057">
    <property type="entry name" value="Homeodomain-like_sf"/>
</dbReference>
<feature type="region of interest" description="Disordered" evidence="6">
    <location>
        <begin position="265"/>
        <end position="437"/>
    </location>
</feature>
<feature type="compositionally biased region" description="Basic and acidic residues" evidence="6">
    <location>
        <begin position="333"/>
        <end position="345"/>
    </location>
</feature>
<evidence type="ECO:0000256" key="5">
    <source>
        <dbReference type="PROSITE-ProRule" id="PRU00108"/>
    </source>
</evidence>
<evidence type="ECO:0000256" key="4">
    <source>
        <dbReference type="ARBA" id="ARBA00023242"/>
    </source>
</evidence>
<evidence type="ECO:0000259" key="7">
    <source>
        <dbReference type="PROSITE" id="PS50071"/>
    </source>
</evidence>
<dbReference type="SUPFAM" id="SSF46689">
    <property type="entry name" value="Homeodomain-like"/>
    <property type="match status" value="1"/>
</dbReference>
<dbReference type="Pfam" id="PF05920">
    <property type="entry name" value="Homeobox_KN"/>
    <property type="match status" value="1"/>
</dbReference>
<dbReference type="GO" id="GO:0006355">
    <property type="term" value="P:regulation of DNA-templated transcription"/>
    <property type="evidence" value="ECO:0007669"/>
    <property type="project" value="InterPro"/>
</dbReference>
<dbReference type="AlphaFoldDB" id="S5R6Z7"/>
<name>S5R6Z7_9AGAM</name>
<dbReference type="InterPro" id="IPR008422">
    <property type="entry name" value="KN_HD"/>
</dbReference>
<dbReference type="InterPro" id="IPR001356">
    <property type="entry name" value="HD"/>
</dbReference>
<feature type="compositionally biased region" description="Basic and acidic residues" evidence="6">
    <location>
        <begin position="407"/>
        <end position="419"/>
    </location>
</feature>
<keyword evidence="4 5" id="KW-0539">Nucleus</keyword>
<comment type="similarity">
    <text evidence="1">Belongs to the TALE/M-ATYP homeobox family.</text>
</comment>
<protein>
    <submittedName>
        <fullName evidence="8">A1 homeodomain mating type protein</fullName>
    </submittedName>
</protein>
<dbReference type="EMBL" id="KF280353">
    <property type="protein sequence ID" value="AGS09184.1"/>
    <property type="molecule type" value="Genomic_DNA"/>
</dbReference>
<feature type="compositionally biased region" description="Polar residues" evidence="6">
    <location>
        <begin position="346"/>
        <end position="359"/>
    </location>
</feature>
<dbReference type="Pfam" id="PF12731">
    <property type="entry name" value="Mating_N"/>
    <property type="match status" value="1"/>
</dbReference>
<feature type="DNA-binding region" description="Homeobox" evidence="5">
    <location>
        <begin position="139"/>
        <end position="174"/>
    </location>
</feature>
<evidence type="ECO:0000256" key="2">
    <source>
        <dbReference type="ARBA" id="ARBA00023125"/>
    </source>
</evidence>
<feature type="compositionally biased region" description="Low complexity" evidence="6">
    <location>
        <begin position="284"/>
        <end position="298"/>
    </location>
</feature>
<accession>S5R6Z7</accession>
<dbReference type="CDD" id="cd00086">
    <property type="entry name" value="homeodomain"/>
    <property type="match status" value="1"/>
</dbReference>
<evidence type="ECO:0000313" key="8">
    <source>
        <dbReference type="EMBL" id="AGS09184.1"/>
    </source>
</evidence>
<evidence type="ECO:0000256" key="1">
    <source>
        <dbReference type="ARBA" id="ARBA00005800"/>
    </source>
</evidence>
<reference evidence="8" key="1">
    <citation type="journal article" date="2013" name="Mol. Biol. Evol.">
        <title>Extensive trans-specific polymorphism at the mating type locus of the root decay fungus heterobasidion.</title>
        <authorList>
            <person name="van Diepen L.T."/>
            <person name="Olson A."/>
            <person name="Ihrmark K."/>
            <person name="Stenlid J."/>
            <person name="James T.Y."/>
        </authorList>
    </citation>
    <scope>NUCLEOTIDE SEQUENCE</scope>
    <source>
        <strain evidence="8">UM274</strain>
    </source>
</reference>
<reference evidence="8" key="2">
    <citation type="submission" date="2013-06" db="EMBL/GenBank/DDBJ databases">
        <authorList>
            <person name="van Diepen L.T.A."/>
            <person name="Olson A."/>
            <person name="Ihrmark K."/>
            <person name="Stenlid J."/>
            <person name="James T.Y."/>
        </authorList>
    </citation>
    <scope>NUCLEOTIDE SEQUENCE</scope>
    <source>
        <strain evidence="8">UM274</strain>
    </source>
</reference>
<evidence type="ECO:0000256" key="6">
    <source>
        <dbReference type="SAM" id="MobiDB-lite"/>
    </source>
</evidence>
<dbReference type="Gene3D" id="1.10.10.60">
    <property type="entry name" value="Homeodomain-like"/>
    <property type="match status" value="1"/>
</dbReference>
<feature type="compositionally biased region" description="Basic and acidic residues" evidence="6">
    <location>
        <begin position="265"/>
        <end position="274"/>
    </location>
</feature>
<proteinExistence type="inferred from homology"/>
<organism evidence="8">
    <name type="scientific">Heterobasidion irregulare</name>
    <dbReference type="NCBI Taxonomy" id="984962"/>
    <lineage>
        <taxon>Eukaryota</taxon>
        <taxon>Fungi</taxon>
        <taxon>Dikarya</taxon>
        <taxon>Basidiomycota</taxon>
        <taxon>Agaricomycotina</taxon>
        <taxon>Agaricomycetes</taxon>
        <taxon>Russulales</taxon>
        <taxon>Bondarzewiaceae</taxon>
        <taxon>Heterobasidion</taxon>
        <taxon>Heterobasidion annosum species complex</taxon>
    </lineage>
</organism>
<sequence>MDDLSLQRRLFRAEQSLLDAVEEGPRALKSFYESWTSLGRDIEYAVRHRTLGSDTHSMIKVVSARVEILAKAFLDTHLHIHSLTDDLMTELGDTLSQFGLSEGPPIRVIPDQLSDLTPRHPPSLASAYDWLLDNLHNPYPSPDVKSQLAQAHGLSSKAIGTWFKQVRQEIGWSTLSGEIFSGSRSKTTRAASLAYISRDPDLPENVKHAFRVVRDKLEHLPISSRTPSKDAALADAETLQKLENMRNQVVDGTSVREEIDREIEQLRGKGKEAEPSPSSPLPLPEASLSIPASPFTPDNSDEEEDTTPPPPVAGCKRRLDCATETPSDGLKSLSDRPVKRSRTDKTNPISSPEPQTRLSHNLPPPIQESTPLPSSPTPTRHLPQPNVVETTERPASPVPCISRKRRLSDADLSRPEPKRPRGVIQGPRAHAVSDPLPAGLGGDTLESLLSDEEWAGLFSTNRHTPPNVEPQPLQIVSIDDPTISTNDPYSSLALVPPAQTPSYPTVNLDDPIFSVSDVLALLSASSLDAATATHPTTPSAILPNTPALVSESPEAATPQGASSAIDWGHFDEITLAHFPACEPIAPQGSVASCPEASTGYAQSMSLVDDMLLPFMFTPDMNPPPDTFGLDIYSGFGDQSQTWTGLWDLD</sequence>
<evidence type="ECO:0000256" key="3">
    <source>
        <dbReference type="ARBA" id="ARBA00023155"/>
    </source>
</evidence>
<dbReference type="GO" id="GO:0003677">
    <property type="term" value="F:DNA binding"/>
    <property type="evidence" value="ECO:0007669"/>
    <property type="project" value="UniProtKB-UniRule"/>
</dbReference>